<evidence type="ECO:0000259" key="2">
    <source>
        <dbReference type="SMART" id="SM00842"/>
    </source>
</evidence>
<dbReference type="Gene3D" id="3.30.1490.300">
    <property type="match status" value="1"/>
</dbReference>
<sequence length="711" mass="76913">MSNHLFALDIGTRSVVGIILKEDNGVYHVEDLVTIEHKERSMIDGQIHNILSVANVITEIKTILEERHGTLKRVSVAAAGRALKTTEGAVTIDISERSLITTEDINRLELAAVQQAQQTLLSSSVTTDDYYYCVGYSVLHYNLDGDEIGSLIDQTGQTATASVIATFLPRVVVESLLSALKRADLEMEALTLEPIAAINVLIPPSMRRLNVALVDIGAGTSDIAITDNNTVIAYGMVPIAGDEVTEALSNQYLLDFPIAELAKRSLSTEESIVISDILGFEQTIPSDEVVSLIQPSIDKLASGISEEIRRLNNGKSPQAVMVVGGGSLTPGLPKEISLRLELPENRVGVRGLEALSNVTLAEDIISSPALVTPIGIAIAARRAPIHYMTVSVNDKTIRLFELKEMTVGDALLATNIKAKQLYGKPGLGMTITLNGKRLIIPGEHGKSSVILLNGKPASTKDYITNGDNISIEPSVDGNDATAIVSDLIGDILPVSVCIDDKPIVLLPKITINGLLATSDASVSDRDDIVFSFSTQLQEVLTRQGIHTAQPFELIVNKKPIRLEQFAPKFMLGGKQVLPNYLLKDGDSIRTVQPDSPSVADIANSIGKYFKTIVTVLFNGEKVELHNISFDIALNGKVADPKKIVRLGDVLTFSETPYKQTVFSDLFKYVEYTLPQTGSATYQLLRNGETIGFNDPIFEGDSLEISFSSQKI</sequence>
<keyword evidence="3" id="KW-0131">Cell cycle</keyword>
<dbReference type="InterPro" id="IPR003494">
    <property type="entry name" value="SHS2_FtsA"/>
</dbReference>
<organism evidence="3 4">
    <name type="scientific">Sporosarcina quadrami</name>
    <dbReference type="NCBI Taxonomy" id="2762234"/>
    <lineage>
        <taxon>Bacteria</taxon>
        <taxon>Bacillati</taxon>
        <taxon>Bacillota</taxon>
        <taxon>Bacilli</taxon>
        <taxon>Bacillales</taxon>
        <taxon>Caryophanaceae</taxon>
        <taxon>Sporosarcina</taxon>
    </lineage>
</organism>
<dbReference type="EMBL" id="JACSQN010000005">
    <property type="protein sequence ID" value="MBD7984336.1"/>
    <property type="molecule type" value="Genomic_DNA"/>
</dbReference>
<dbReference type="SUPFAM" id="SSF53067">
    <property type="entry name" value="Actin-like ATPase domain"/>
    <property type="match status" value="2"/>
</dbReference>
<dbReference type="PANTHER" id="PTHR32432:SF3">
    <property type="entry name" value="ETHANOLAMINE UTILIZATION PROTEIN EUTJ"/>
    <property type="match status" value="1"/>
</dbReference>
<gene>
    <name evidence="3" type="ORF">H9649_07080</name>
</gene>
<evidence type="ECO:0000313" key="3">
    <source>
        <dbReference type="EMBL" id="MBD7984336.1"/>
    </source>
</evidence>
<keyword evidence="3" id="KW-0132">Cell division</keyword>
<dbReference type="PANTHER" id="PTHR32432">
    <property type="entry name" value="CELL DIVISION PROTEIN FTSA-RELATED"/>
    <property type="match status" value="1"/>
</dbReference>
<protein>
    <submittedName>
        <fullName evidence="3">Cell division protein FtsA</fullName>
    </submittedName>
</protein>
<dbReference type="Proteomes" id="UP000626786">
    <property type="component" value="Unassembled WGS sequence"/>
</dbReference>
<dbReference type="GO" id="GO:0051301">
    <property type="term" value="P:cell division"/>
    <property type="evidence" value="ECO:0007669"/>
    <property type="project" value="UniProtKB-KW"/>
</dbReference>
<dbReference type="PROSITE" id="PS50889">
    <property type="entry name" value="S4"/>
    <property type="match status" value="1"/>
</dbReference>
<evidence type="ECO:0000313" key="4">
    <source>
        <dbReference type="Proteomes" id="UP000626786"/>
    </source>
</evidence>
<reference evidence="3 4" key="1">
    <citation type="submission" date="2020-08" db="EMBL/GenBank/DDBJ databases">
        <title>A Genomic Blueprint of the Chicken Gut Microbiome.</title>
        <authorList>
            <person name="Gilroy R."/>
            <person name="Ravi A."/>
            <person name="Getino M."/>
            <person name="Pursley I."/>
            <person name="Horton D.L."/>
            <person name="Alikhan N.-F."/>
            <person name="Baker D."/>
            <person name="Gharbi K."/>
            <person name="Hall N."/>
            <person name="Watson M."/>
            <person name="Adriaenssens E.M."/>
            <person name="Foster-Nyarko E."/>
            <person name="Jarju S."/>
            <person name="Secka A."/>
            <person name="Antonio M."/>
            <person name="Oren A."/>
            <person name="Chaudhuri R."/>
            <person name="La Ragione R.M."/>
            <person name="Hildebrand F."/>
            <person name="Pallen M.J."/>
        </authorList>
    </citation>
    <scope>NUCLEOTIDE SEQUENCE [LARGE SCALE GENOMIC DNA]</scope>
    <source>
        <strain evidence="3 4">Sa2YVA2</strain>
    </source>
</reference>
<dbReference type="Gene3D" id="3.30.420.40">
    <property type="match status" value="2"/>
</dbReference>
<dbReference type="InterPro" id="IPR043129">
    <property type="entry name" value="ATPase_NBD"/>
</dbReference>
<name>A0ABR8U8I3_9BACL</name>
<feature type="domain" description="SHS2" evidence="2">
    <location>
        <begin position="5"/>
        <end position="201"/>
    </location>
</feature>
<comment type="caution">
    <text evidence="3">The sequence shown here is derived from an EMBL/GenBank/DDBJ whole genome shotgun (WGS) entry which is preliminary data.</text>
</comment>
<accession>A0ABR8U8I3</accession>
<dbReference type="InterPro" id="IPR050696">
    <property type="entry name" value="FtsA/MreB"/>
</dbReference>
<evidence type="ECO:0000256" key="1">
    <source>
        <dbReference type="PROSITE-ProRule" id="PRU00182"/>
    </source>
</evidence>
<keyword evidence="4" id="KW-1185">Reference proteome</keyword>
<dbReference type="CDD" id="cd24004">
    <property type="entry name" value="ASKHA_NBD_PilM-like"/>
    <property type="match status" value="1"/>
</dbReference>
<keyword evidence="1" id="KW-0694">RNA-binding</keyword>
<dbReference type="SMART" id="SM00842">
    <property type="entry name" value="FtsA"/>
    <property type="match status" value="1"/>
</dbReference>
<dbReference type="RefSeq" id="WP_191694034.1">
    <property type="nucleotide sequence ID" value="NZ_JACSQN010000005.1"/>
</dbReference>
<dbReference type="Pfam" id="PF14450">
    <property type="entry name" value="FtsA"/>
    <property type="match status" value="1"/>
</dbReference>
<proteinExistence type="predicted"/>